<gene>
    <name evidence="7" type="ORF">R3I93_011908</name>
</gene>
<proteinExistence type="predicted"/>
<evidence type="ECO:0000256" key="2">
    <source>
        <dbReference type="ARBA" id="ARBA00023015"/>
    </source>
</evidence>
<keyword evidence="8" id="KW-1185">Reference proteome</keyword>
<accession>A0AAN9CWU1</accession>
<dbReference type="GO" id="GO:0005634">
    <property type="term" value="C:nucleus"/>
    <property type="evidence" value="ECO:0007669"/>
    <property type="project" value="UniProtKB-SubCell"/>
</dbReference>
<evidence type="ECO:0000256" key="6">
    <source>
        <dbReference type="SAM" id="MobiDB-lite"/>
    </source>
</evidence>
<protein>
    <recommendedName>
        <fullName evidence="9">Proline-rich nuclear receptor coactivator 1</fullName>
    </recommendedName>
</protein>
<evidence type="ECO:0000313" key="7">
    <source>
        <dbReference type="EMBL" id="KAK7150794.1"/>
    </source>
</evidence>
<feature type="compositionally biased region" description="Low complexity" evidence="6">
    <location>
        <begin position="43"/>
        <end position="54"/>
    </location>
</feature>
<dbReference type="InterPro" id="IPR028322">
    <property type="entry name" value="PNRC-like_rgn"/>
</dbReference>
<feature type="compositionally biased region" description="Basic and acidic residues" evidence="6">
    <location>
        <begin position="1"/>
        <end position="18"/>
    </location>
</feature>
<dbReference type="EMBL" id="JAYKXH010000012">
    <property type="protein sequence ID" value="KAK7150794.1"/>
    <property type="molecule type" value="Genomic_DNA"/>
</dbReference>
<evidence type="ECO:0008006" key="9">
    <source>
        <dbReference type="Google" id="ProtNLM"/>
    </source>
</evidence>
<reference evidence="7 8" key="1">
    <citation type="submission" date="2024-02" db="EMBL/GenBank/DDBJ databases">
        <title>Chromosome-level genome assembly of the Eurasian Minnow (Phoxinus phoxinus).</title>
        <authorList>
            <person name="Oriowo T.O."/>
            <person name="Martin S."/>
            <person name="Stange M."/>
            <person name="Chrysostomakis Y."/>
            <person name="Brown T."/>
            <person name="Winkler S."/>
            <person name="Kukowka S."/>
            <person name="Myers E.W."/>
            <person name="Bohne A."/>
        </authorList>
    </citation>
    <scope>NUCLEOTIDE SEQUENCE [LARGE SCALE GENOMIC DNA]</scope>
    <source>
        <strain evidence="7">ZFMK-TIS-60720</strain>
        <tissue evidence="7">Whole Organism</tissue>
    </source>
</reference>
<dbReference type="Proteomes" id="UP001364617">
    <property type="component" value="Unassembled WGS sequence"/>
</dbReference>
<feature type="compositionally biased region" description="Basic residues" evidence="6">
    <location>
        <begin position="20"/>
        <end position="42"/>
    </location>
</feature>
<keyword evidence="2" id="KW-0805">Transcription regulation</keyword>
<comment type="caution">
    <text evidence="7">The sequence shown here is derived from an EMBL/GenBank/DDBJ whole genome shotgun (WGS) entry which is preliminary data.</text>
</comment>
<feature type="region of interest" description="Disordered" evidence="6">
    <location>
        <begin position="1"/>
        <end position="120"/>
    </location>
</feature>
<keyword evidence="3" id="KW-0010">Activator</keyword>
<dbReference type="PANTHER" id="PTHR15405">
    <property type="entry name" value="PROLINE-RICH NUCLEAR RECEPTOR COACTIVATOR"/>
    <property type="match status" value="1"/>
</dbReference>
<evidence type="ECO:0000313" key="8">
    <source>
        <dbReference type="Proteomes" id="UP001364617"/>
    </source>
</evidence>
<comment type="subcellular location">
    <subcellularLocation>
        <location evidence="1">Nucleus</location>
    </subcellularLocation>
</comment>
<dbReference type="InterPro" id="IPR026780">
    <property type="entry name" value="PNRC1/2"/>
</dbReference>
<keyword evidence="4" id="KW-0804">Transcription</keyword>
<dbReference type="GO" id="GO:0016071">
    <property type="term" value="P:mRNA metabolic process"/>
    <property type="evidence" value="ECO:0007669"/>
    <property type="project" value="UniProtKB-ARBA"/>
</dbReference>
<organism evidence="7 8">
    <name type="scientific">Phoxinus phoxinus</name>
    <name type="common">Eurasian minnow</name>
    <dbReference type="NCBI Taxonomy" id="58324"/>
    <lineage>
        <taxon>Eukaryota</taxon>
        <taxon>Metazoa</taxon>
        <taxon>Chordata</taxon>
        <taxon>Craniata</taxon>
        <taxon>Vertebrata</taxon>
        <taxon>Euteleostomi</taxon>
        <taxon>Actinopterygii</taxon>
        <taxon>Neopterygii</taxon>
        <taxon>Teleostei</taxon>
        <taxon>Ostariophysi</taxon>
        <taxon>Cypriniformes</taxon>
        <taxon>Leuciscidae</taxon>
        <taxon>Phoxininae</taxon>
        <taxon>Phoxinus</taxon>
    </lineage>
</organism>
<dbReference type="Pfam" id="PF15365">
    <property type="entry name" value="PNRC"/>
    <property type="match status" value="1"/>
</dbReference>
<dbReference type="AlphaFoldDB" id="A0AAN9CWU1"/>
<name>A0AAN9CWU1_9TELE</name>
<feature type="compositionally biased region" description="Polar residues" evidence="6">
    <location>
        <begin position="90"/>
        <end position="99"/>
    </location>
</feature>
<evidence type="ECO:0000256" key="4">
    <source>
        <dbReference type="ARBA" id="ARBA00023163"/>
    </source>
</evidence>
<evidence type="ECO:0000256" key="1">
    <source>
        <dbReference type="ARBA" id="ARBA00004123"/>
    </source>
</evidence>
<keyword evidence="5" id="KW-0539">Nucleus</keyword>
<sequence length="187" mass="21064">MLGDAFGHRVESSVENKAMKISRSKQALLKKRGRNVHSKHNKASANSNKSSFKSPLTAHEELKPAQSKPATNKQQQPKSKSECDERGSQCVHSSSSLEQTSEKLNKRRQRNTQPISMRSEKIPLRRVSVCAPELQTYAGAKFSEPPSPSVLPKPPRHWVGERRLLHDCSREQMSEHLKSLLKVQPEP</sequence>
<feature type="compositionally biased region" description="Polar residues" evidence="6">
    <location>
        <begin position="68"/>
        <end position="78"/>
    </location>
</feature>
<evidence type="ECO:0000256" key="5">
    <source>
        <dbReference type="ARBA" id="ARBA00023242"/>
    </source>
</evidence>
<evidence type="ECO:0000256" key="3">
    <source>
        <dbReference type="ARBA" id="ARBA00023159"/>
    </source>
</evidence>